<feature type="chain" id="PRO_5004979623" evidence="1">
    <location>
        <begin position="29"/>
        <end position="119"/>
    </location>
</feature>
<gene>
    <name evidence="2" type="ORF">OCH239_16990</name>
</gene>
<evidence type="ECO:0000256" key="1">
    <source>
        <dbReference type="SAM" id="SignalP"/>
    </source>
</evidence>
<organism evidence="2 3">
    <name type="scientific">Roseivivax halodurans JCM 10272</name>
    <dbReference type="NCBI Taxonomy" id="1449350"/>
    <lineage>
        <taxon>Bacteria</taxon>
        <taxon>Pseudomonadati</taxon>
        <taxon>Pseudomonadota</taxon>
        <taxon>Alphaproteobacteria</taxon>
        <taxon>Rhodobacterales</taxon>
        <taxon>Roseobacteraceae</taxon>
        <taxon>Roseivivax</taxon>
    </lineage>
</organism>
<comment type="caution">
    <text evidence="2">The sequence shown here is derived from an EMBL/GenBank/DDBJ whole genome shotgun (WGS) entry which is preliminary data.</text>
</comment>
<evidence type="ECO:0000313" key="2">
    <source>
        <dbReference type="EMBL" id="ETX12828.1"/>
    </source>
</evidence>
<feature type="signal peptide" evidence="1">
    <location>
        <begin position="1"/>
        <end position="28"/>
    </location>
</feature>
<protein>
    <submittedName>
        <fullName evidence="2">Uncharacterized protein</fullName>
    </submittedName>
</protein>
<reference evidence="2 3" key="1">
    <citation type="submission" date="2014-01" db="EMBL/GenBank/DDBJ databases">
        <title>Roseivivax halodurans JCM 10272 Genome Sequencing.</title>
        <authorList>
            <person name="Lai Q."/>
            <person name="Li G."/>
            <person name="Shao Z."/>
        </authorList>
    </citation>
    <scope>NUCLEOTIDE SEQUENCE [LARGE SCALE GENOMIC DNA]</scope>
    <source>
        <strain evidence="2 3">JCM 10272</strain>
    </source>
</reference>
<dbReference type="eggNOG" id="ENOG5033293">
    <property type="taxonomic scope" value="Bacteria"/>
</dbReference>
<keyword evidence="3" id="KW-1185">Reference proteome</keyword>
<dbReference type="EMBL" id="JALZ01000050">
    <property type="protein sequence ID" value="ETX12828.1"/>
    <property type="molecule type" value="Genomic_DNA"/>
</dbReference>
<proteinExistence type="predicted"/>
<keyword evidence="1" id="KW-0732">Signal</keyword>
<name>X7ECI5_9RHOB</name>
<evidence type="ECO:0000313" key="3">
    <source>
        <dbReference type="Proteomes" id="UP000022447"/>
    </source>
</evidence>
<sequence>MPMLRRRACTFTAIFAAFLLAALGAVSAHQMAPDREAMERQAALQAFGASLEEFCGLAEDGHDHPCPFCHKLPGTPRILAPDNGARITRVVEHRVGRDLVAGPQDLRIHDSPRAPPHSV</sequence>
<dbReference type="Proteomes" id="UP000022447">
    <property type="component" value="Unassembled WGS sequence"/>
</dbReference>
<dbReference type="AlphaFoldDB" id="X7ECI5"/>
<accession>X7ECI5</accession>